<dbReference type="AlphaFoldDB" id="A0AAD7FZI4"/>
<evidence type="ECO:0000313" key="2">
    <source>
        <dbReference type="EMBL" id="KAJ7647676.1"/>
    </source>
</evidence>
<dbReference type="Proteomes" id="UP001221142">
    <property type="component" value="Unassembled WGS sequence"/>
</dbReference>
<proteinExistence type="predicted"/>
<feature type="signal peptide" evidence="1">
    <location>
        <begin position="1"/>
        <end position="18"/>
    </location>
</feature>
<keyword evidence="1" id="KW-0732">Signal</keyword>
<sequence length="81" mass="8681">MLILPALATLVLLSSIRAAPLPPSTPHPDTPLSWPHVEDLMRRVPDAPLSALATLESGPGWAAVVPIRPHPQHLPLNKLNP</sequence>
<evidence type="ECO:0000256" key="1">
    <source>
        <dbReference type="SAM" id="SignalP"/>
    </source>
</evidence>
<feature type="chain" id="PRO_5041999396" evidence="1">
    <location>
        <begin position="19"/>
        <end position="81"/>
    </location>
</feature>
<accession>A0AAD7FZI4</accession>
<gene>
    <name evidence="2" type="ORF">FB45DRAFT_1019898</name>
</gene>
<organism evidence="2 3">
    <name type="scientific">Roridomyces roridus</name>
    <dbReference type="NCBI Taxonomy" id="1738132"/>
    <lineage>
        <taxon>Eukaryota</taxon>
        <taxon>Fungi</taxon>
        <taxon>Dikarya</taxon>
        <taxon>Basidiomycota</taxon>
        <taxon>Agaricomycotina</taxon>
        <taxon>Agaricomycetes</taxon>
        <taxon>Agaricomycetidae</taxon>
        <taxon>Agaricales</taxon>
        <taxon>Marasmiineae</taxon>
        <taxon>Mycenaceae</taxon>
        <taxon>Roridomyces</taxon>
    </lineage>
</organism>
<name>A0AAD7FZI4_9AGAR</name>
<comment type="caution">
    <text evidence="2">The sequence shown here is derived from an EMBL/GenBank/DDBJ whole genome shotgun (WGS) entry which is preliminary data.</text>
</comment>
<dbReference type="EMBL" id="JARKIF010000002">
    <property type="protein sequence ID" value="KAJ7647676.1"/>
    <property type="molecule type" value="Genomic_DNA"/>
</dbReference>
<keyword evidence="3" id="KW-1185">Reference proteome</keyword>
<reference evidence="2" key="1">
    <citation type="submission" date="2023-03" db="EMBL/GenBank/DDBJ databases">
        <title>Massive genome expansion in bonnet fungi (Mycena s.s.) driven by repeated elements and novel gene families across ecological guilds.</title>
        <authorList>
            <consortium name="Lawrence Berkeley National Laboratory"/>
            <person name="Harder C.B."/>
            <person name="Miyauchi S."/>
            <person name="Viragh M."/>
            <person name="Kuo A."/>
            <person name="Thoen E."/>
            <person name="Andreopoulos B."/>
            <person name="Lu D."/>
            <person name="Skrede I."/>
            <person name="Drula E."/>
            <person name="Henrissat B."/>
            <person name="Morin E."/>
            <person name="Kohler A."/>
            <person name="Barry K."/>
            <person name="LaButti K."/>
            <person name="Morin E."/>
            <person name="Salamov A."/>
            <person name="Lipzen A."/>
            <person name="Mereny Z."/>
            <person name="Hegedus B."/>
            <person name="Baldrian P."/>
            <person name="Stursova M."/>
            <person name="Weitz H."/>
            <person name="Taylor A."/>
            <person name="Grigoriev I.V."/>
            <person name="Nagy L.G."/>
            <person name="Martin F."/>
            <person name="Kauserud H."/>
        </authorList>
    </citation>
    <scope>NUCLEOTIDE SEQUENCE</scope>
    <source>
        <strain evidence="2">9284</strain>
    </source>
</reference>
<protein>
    <submittedName>
        <fullName evidence="2">Uncharacterized protein</fullName>
    </submittedName>
</protein>
<evidence type="ECO:0000313" key="3">
    <source>
        <dbReference type="Proteomes" id="UP001221142"/>
    </source>
</evidence>